<proteinExistence type="predicted"/>
<name>A0AAI8VA51_9PEZI</name>
<keyword evidence="2" id="KW-1185">Reference proteome</keyword>
<dbReference type="AlphaFoldDB" id="A0AAI8VA51"/>
<dbReference type="EMBL" id="CAUWAG010000003">
    <property type="protein sequence ID" value="CAJ2501155.1"/>
    <property type="molecule type" value="Genomic_DNA"/>
</dbReference>
<accession>A0AAI8VA51</accession>
<dbReference type="Pfam" id="PF02466">
    <property type="entry name" value="Tim17"/>
    <property type="match status" value="1"/>
</dbReference>
<gene>
    <name evidence="1" type="ORF">KHLLAP_LOCUS1623</name>
</gene>
<dbReference type="PANTHER" id="PTHR15460">
    <property type="entry name" value="PEROXISOMAL MEMBRANE PROTEIN 4"/>
    <property type="match status" value="1"/>
</dbReference>
<sequence>MSAALESLKASIERIILDPAYHDLLAVAKGARNGAVYGAKVRFPHALVMVFLFRSGTLRQKLDLVFHATRTHARNLAKFATIYKLTCYVLKRYGATPGKEGNYDTFIAGLLGGYFVFGGRSSRTGKISSVNQQICVYVFARVVLALARLAVKPGQGFAAVSTPRRSAAISHYAWPVFASVSWAMVMHLFSHHPDDLQPSLRSSMNYIYLQSNEWDGLRNFRSDLTDLNAEVTTGNYPHAVYEWNSHKKLTALASPDSDAEEIGEASLSSDEEERLKPLLKHHHDPFLFHSRITPKPPALADNHGCNANFQTCPGGATDCTQACPNCVAVEGMLRCWVPF</sequence>
<protein>
    <submittedName>
        <fullName evidence="1">Uu.00g040080.m01.CDS01</fullName>
    </submittedName>
</protein>
<dbReference type="Proteomes" id="UP001295740">
    <property type="component" value="Unassembled WGS sequence"/>
</dbReference>
<organism evidence="1 2">
    <name type="scientific">Anthostomella pinea</name>
    <dbReference type="NCBI Taxonomy" id="933095"/>
    <lineage>
        <taxon>Eukaryota</taxon>
        <taxon>Fungi</taxon>
        <taxon>Dikarya</taxon>
        <taxon>Ascomycota</taxon>
        <taxon>Pezizomycotina</taxon>
        <taxon>Sordariomycetes</taxon>
        <taxon>Xylariomycetidae</taxon>
        <taxon>Xylariales</taxon>
        <taxon>Xylariaceae</taxon>
        <taxon>Anthostomella</taxon>
    </lineage>
</organism>
<dbReference type="InterPro" id="IPR019531">
    <property type="entry name" value="Pmp4"/>
</dbReference>
<dbReference type="GO" id="GO:0005778">
    <property type="term" value="C:peroxisomal membrane"/>
    <property type="evidence" value="ECO:0007669"/>
    <property type="project" value="TreeGrafter"/>
</dbReference>
<dbReference type="PANTHER" id="PTHR15460:SF3">
    <property type="entry name" value="PEROXISOMAL MEMBRANE PROTEIN 4"/>
    <property type="match status" value="1"/>
</dbReference>
<reference evidence="1" key="1">
    <citation type="submission" date="2023-10" db="EMBL/GenBank/DDBJ databases">
        <authorList>
            <person name="Hackl T."/>
        </authorList>
    </citation>
    <scope>NUCLEOTIDE SEQUENCE</scope>
</reference>
<evidence type="ECO:0000313" key="1">
    <source>
        <dbReference type="EMBL" id="CAJ2501155.1"/>
    </source>
</evidence>
<evidence type="ECO:0000313" key="2">
    <source>
        <dbReference type="Proteomes" id="UP001295740"/>
    </source>
</evidence>
<comment type="caution">
    <text evidence="1">The sequence shown here is derived from an EMBL/GenBank/DDBJ whole genome shotgun (WGS) entry which is preliminary data.</text>
</comment>